<protein>
    <submittedName>
        <fullName evidence="1">Uncharacterized protein</fullName>
    </submittedName>
</protein>
<gene>
    <name evidence="1" type="ordered locus">Thein_2068</name>
</gene>
<reference evidence="2" key="1">
    <citation type="submission" date="2011-04" db="EMBL/GenBank/DDBJ databases">
        <title>The complete genome of Thermodesulfatator indicus DSM 15286.</title>
        <authorList>
            <person name="Lucas S."/>
            <person name="Copeland A."/>
            <person name="Lapidus A."/>
            <person name="Bruce D."/>
            <person name="Goodwin L."/>
            <person name="Pitluck S."/>
            <person name="Peters L."/>
            <person name="Kyrpides N."/>
            <person name="Mavromatis K."/>
            <person name="Pagani I."/>
            <person name="Ivanova N."/>
            <person name="Saunders L."/>
            <person name="Detter J.C."/>
            <person name="Tapia R."/>
            <person name="Han C."/>
            <person name="Land M."/>
            <person name="Hauser L."/>
            <person name="Markowitz V."/>
            <person name="Cheng J.-F."/>
            <person name="Hugenholtz P."/>
            <person name="Woyke T."/>
            <person name="Wu D."/>
            <person name="Spring S."/>
            <person name="Schroeder M."/>
            <person name="Brambilla E."/>
            <person name="Klenk H.-P."/>
            <person name="Eisen J.A."/>
        </authorList>
    </citation>
    <scope>NUCLEOTIDE SEQUENCE [LARGE SCALE GENOMIC DNA]</scope>
    <source>
        <strain evidence="2">DSM 15286 / JCM 11887 / CIR29812</strain>
    </source>
</reference>
<accession>F8AD43</accession>
<dbReference type="eggNOG" id="ENOG5030QGA">
    <property type="taxonomic scope" value="Bacteria"/>
</dbReference>
<dbReference type="KEGG" id="tid:Thein_2068"/>
<proteinExistence type="predicted"/>
<reference evidence="1 2" key="2">
    <citation type="journal article" date="2012" name="Stand. Genomic Sci.">
        <title>Complete genome sequence of the thermophilic sulfate-reducing ocean bacterium Thermodesulfatator indicus type strain (CIR29812(T)).</title>
        <authorList>
            <person name="Anderson I."/>
            <person name="Saunders E."/>
            <person name="Lapidus A."/>
            <person name="Nolan M."/>
            <person name="Lucas S."/>
            <person name="Tice H."/>
            <person name="Del Rio T.G."/>
            <person name="Cheng J.F."/>
            <person name="Han C."/>
            <person name="Tapia R."/>
            <person name="Goodwin L.A."/>
            <person name="Pitluck S."/>
            <person name="Liolios K."/>
            <person name="Mavromatis K."/>
            <person name="Pagani I."/>
            <person name="Ivanova N."/>
            <person name="Mikhailova N."/>
            <person name="Pati A."/>
            <person name="Chen A."/>
            <person name="Palaniappan K."/>
            <person name="Land M."/>
            <person name="Hauser L."/>
            <person name="Jeffries C.D."/>
            <person name="Chang Y.J."/>
            <person name="Brambilla E.M."/>
            <person name="Rohde M."/>
            <person name="Spring S."/>
            <person name="Goker M."/>
            <person name="Detter J.C."/>
            <person name="Woyke T."/>
            <person name="Bristow J."/>
            <person name="Eisen J.A."/>
            <person name="Markowitz V."/>
            <person name="Hugenholtz P."/>
            <person name="Kyrpides N.C."/>
            <person name="Klenk H.P."/>
        </authorList>
    </citation>
    <scope>NUCLEOTIDE SEQUENCE [LARGE SCALE GENOMIC DNA]</scope>
    <source>
        <strain evidence="2">DSM 15286 / JCM 11887 / CIR29812</strain>
    </source>
</reference>
<dbReference type="RefSeq" id="WP_013908657.1">
    <property type="nucleotide sequence ID" value="NC_015681.1"/>
</dbReference>
<dbReference type="STRING" id="667014.Thein_2068"/>
<organism evidence="1 2">
    <name type="scientific">Thermodesulfatator indicus (strain DSM 15286 / JCM 11887 / CIR29812)</name>
    <dbReference type="NCBI Taxonomy" id="667014"/>
    <lineage>
        <taxon>Bacteria</taxon>
        <taxon>Pseudomonadati</taxon>
        <taxon>Thermodesulfobacteriota</taxon>
        <taxon>Thermodesulfobacteria</taxon>
        <taxon>Thermodesulfobacteriales</taxon>
        <taxon>Thermodesulfatatoraceae</taxon>
        <taxon>Thermodesulfatator</taxon>
    </lineage>
</organism>
<keyword evidence="2" id="KW-1185">Reference proteome</keyword>
<dbReference type="PaxDb" id="667014-Thein_2068"/>
<name>F8AD43_THEID</name>
<evidence type="ECO:0000313" key="2">
    <source>
        <dbReference type="Proteomes" id="UP000006793"/>
    </source>
</evidence>
<dbReference type="AlphaFoldDB" id="F8AD43"/>
<sequence length="149" mass="17271">MVKDIVLVLLESSVILWGGFCALQLAKREGGQVYVLLDMDGDPSPEVTKLLAKLRSKAETEEIELKIYLSEDKDLESALLDLLKRKDTVQILVAIENREEIKDIEKWLEKIEKKLINQPDWPYSHLQYLVVPKPNDPESQRDIESYYEE</sequence>
<dbReference type="OrthoDB" id="9801833at2"/>
<dbReference type="EMBL" id="CP002683">
    <property type="protein sequence ID" value="AEH45918.1"/>
    <property type="molecule type" value="Genomic_DNA"/>
</dbReference>
<dbReference type="InParanoid" id="F8AD43"/>
<dbReference type="HOGENOM" id="CLU_1748795_0_0_0"/>
<dbReference type="Proteomes" id="UP000006793">
    <property type="component" value="Chromosome"/>
</dbReference>
<evidence type="ECO:0000313" key="1">
    <source>
        <dbReference type="EMBL" id="AEH45918.1"/>
    </source>
</evidence>